<name>A0A1T4JZU6_9FIRM</name>
<dbReference type="PANTHER" id="PTHR21015:SF22">
    <property type="entry name" value="GLYCOSYLTRANSFERASE"/>
    <property type="match status" value="1"/>
</dbReference>
<keyword evidence="9 10" id="KW-0961">Cell wall biogenesis/degradation</keyword>
<evidence type="ECO:0000256" key="1">
    <source>
        <dbReference type="ARBA" id="ARBA00022475"/>
    </source>
</evidence>
<gene>
    <name evidence="10" type="primary">murG</name>
    <name evidence="13" type="ORF">SAMN02745118_00518</name>
</gene>
<feature type="domain" description="Glycosyltransferase family 28 N-terminal" evidence="11">
    <location>
        <begin position="3"/>
        <end position="142"/>
    </location>
</feature>
<dbReference type="EC" id="2.4.1.227" evidence="10"/>
<dbReference type="RefSeq" id="WP_078809029.1">
    <property type="nucleotide sequence ID" value="NZ_FUWM01000005.1"/>
</dbReference>
<keyword evidence="6 10" id="KW-0573">Peptidoglycan synthesis</keyword>
<dbReference type="GO" id="GO:0008360">
    <property type="term" value="P:regulation of cell shape"/>
    <property type="evidence" value="ECO:0007669"/>
    <property type="project" value="UniProtKB-KW"/>
</dbReference>
<evidence type="ECO:0000256" key="8">
    <source>
        <dbReference type="ARBA" id="ARBA00023306"/>
    </source>
</evidence>
<keyword evidence="7 10" id="KW-0472">Membrane</keyword>
<evidence type="ECO:0000259" key="12">
    <source>
        <dbReference type="Pfam" id="PF04101"/>
    </source>
</evidence>
<dbReference type="GO" id="GO:0051991">
    <property type="term" value="F:UDP-N-acetyl-D-glucosamine:N-acetylmuramoyl-L-alanyl-D-glutamyl-meso-2,6-diaminopimelyl-D-alanyl-D-alanine-diphosphoundecaprenol 4-beta-N-acetylglucosaminlytransferase activity"/>
    <property type="evidence" value="ECO:0007669"/>
    <property type="project" value="RHEA"/>
</dbReference>
<evidence type="ECO:0000256" key="6">
    <source>
        <dbReference type="ARBA" id="ARBA00022984"/>
    </source>
</evidence>
<comment type="function">
    <text evidence="10">Cell wall formation. Catalyzes the transfer of a GlcNAc subunit on undecaprenyl-pyrophosphoryl-MurNAc-pentapeptide (lipid intermediate I) to form undecaprenyl-pyrophosphoryl-MurNAc-(pentapeptide)GlcNAc (lipid intermediate II).</text>
</comment>
<keyword evidence="14" id="KW-1185">Reference proteome</keyword>
<dbReference type="Pfam" id="PF03033">
    <property type="entry name" value="Glyco_transf_28"/>
    <property type="match status" value="1"/>
</dbReference>
<keyword evidence="3 10" id="KW-0328">Glycosyltransferase</keyword>
<dbReference type="GO" id="GO:0051301">
    <property type="term" value="P:cell division"/>
    <property type="evidence" value="ECO:0007669"/>
    <property type="project" value="UniProtKB-KW"/>
</dbReference>
<comment type="caution">
    <text evidence="10">Lacks conserved residue(s) required for the propagation of feature annotation.</text>
</comment>
<dbReference type="InterPro" id="IPR004276">
    <property type="entry name" value="GlycoTrans_28_N"/>
</dbReference>
<dbReference type="PANTHER" id="PTHR21015">
    <property type="entry name" value="UDP-N-ACETYLGLUCOSAMINE--N-ACETYLMURAMYL-(PENTAPEPTIDE) PYROPHOSPHORYL-UNDECAPRENOL N-ACETYLGLUCOSAMINE TRANSFERASE 1"/>
    <property type="match status" value="1"/>
</dbReference>
<organism evidence="13 14">
    <name type="scientific">Selenihalanaerobacter shriftii</name>
    <dbReference type="NCBI Taxonomy" id="142842"/>
    <lineage>
        <taxon>Bacteria</taxon>
        <taxon>Bacillati</taxon>
        <taxon>Bacillota</taxon>
        <taxon>Clostridia</taxon>
        <taxon>Halanaerobiales</taxon>
        <taxon>Halobacteroidaceae</taxon>
        <taxon>Selenihalanaerobacter</taxon>
    </lineage>
</organism>
<dbReference type="EMBL" id="FUWM01000005">
    <property type="protein sequence ID" value="SJZ35555.1"/>
    <property type="molecule type" value="Genomic_DNA"/>
</dbReference>
<evidence type="ECO:0000256" key="5">
    <source>
        <dbReference type="ARBA" id="ARBA00022960"/>
    </source>
</evidence>
<feature type="domain" description="Glycosyl transferase family 28 C-terminal" evidence="12">
    <location>
        <begin position="189"/>
        <end position="359"/>
    </location>
</feature>
<dbReference type="AlphaFoldDB" id="A0A1T4JZU6"/>
<evidence type="ECO:0000256" key="10">
    <source>
        <dbReference type="HAMAP-Rule" id="MF_00033"/>
    </source>
</evidence>
<proteinExistence type="inferred from homology"/>
<dbReference type="Gene3D" id="3.40.50.2000">
    <property type="entry name" value="Glycogen Phosphorylase B"/>
    <property type="match status" value="2"/>
</dbReference>
<evidence type="ECO:0000313" key="13">
    <source>
        <dbReference type="EMBL" id="SJZ35555.1"/>
    </source>
</evidence>
<evidence type="ECO:0000259" key="11">
    <source>
        <dbReference type="Pfam" id="PF03033"/>
    </source>
</evidence>
<keyword evidence="2 10" id="KW-0132">Cell division</keyword>
<dbReference type="Pfam" id="PF04101">
    <property type="entry name" value="Glyco_tran_28_C"/>
    <property type="match status" value="1"/>
</dbReference>
<dbReference type="InterPro" id="IPR007235">
    <property type="entry name" value="Glyco_trans_28_C"/>
</dbReference>
<dbReference type="UniPathway" id="UPA00219"/>
<evidence type="ECO:0000256" key="2">
    <source>
        <dbReference type="ARBA" id="ARBA00022618"/>
    </source>
</evidence>
<dbReference type="GO" id="GO:0009252">
    <property type="term" value="P:peptidoglycan biosynthetic process"/>
    <property type="evidence" value="ECO:0007669"/>
    <property type="project" value="UniProtKB-UniRule"/>
</dbReference>
<dbReference type="GO" id="GO:0005975">
    <property type="term" value="P:carbohydrate metabolic process"/>
    <property type="evidence" value="ECO:0007669"/>
    <property type="project" value="InterPro"/>
</dbReference>
<feature type="binding site" evidence="10">
    <location>
        <position position="196"/>
    </location>
    <ligand>
        <name>UDP-N-acetyl-alpha-D-glucosamine</name>
        <dbReference type="ChEBI" id="CHEBI:57705"/>
    </ligand>
</feature>
<dbReference type="GO" id="GO:0050511">
    <property type="term" value="F:undecaprenyldiphospho-muramoylpentapeptide beta-N-acetylglucosaminyltransferase activity"/>
    <property type="evidence" value="ECO:0007669"/>
    <property type="project" value="UniProtKB-UniRule"/>
</dbReference>
<keyword evidence="5 10" id="KW-0133">Cell shape</keyword>
<feature type="binding site" evidence="10">
    <location>
        <position position="166"/>
    </location>
    <ligand>
        <name>UDP-N-acetyl-alpha-D-glucosamine</name>
        <dbReference type="ChEBI" id="CHEBI:57705"/>
    </ligand>
</feature>
<evidence type="ECO:0000256" key="7">
    <source>
        <dbReference type="ARBA" id="ARBA00023136"/>
    </source>
</evidence>
<dbReference type="CDD" id="cd03785">
    <property type="entry name" value="GT28_MurG"/>
    <property type="match status" value="1"/>
</dbReference>
<comment type="catalytic activity">
    <reaction evidence="10">
        <text>di-trans,octa-cis-undecaprenyl diphospho-N-acetyl-alpha-D-muramoyl-L-alanyl-D-glutamyl-meso-2,6-diaminopimeloyl-D-alanyl-D-alanine + UDP-N-acetyl-alpha-D-glucosamine = di-trans,octa-cis-undecaprenyl diphospho-[N-acetyl-alpha-D-glucosaminyl-(1-&gt;4)]-N-acetyl-alpha-D-muramoyl-L-alanyl-D-glutamyl-meso-2,6-diaminopimeloyl-D-alanyl-D-alanine + UDP + H(+)</text>
        <dbReference type="Rhea" id="RHEA:31227"/>
        <dbReference type="ChEBI" id="CHEBI:15378"/>
        <dbReference type="ChEBI" id="CHEBI:57705"/>
        <dbReference type="ChEBI" id="CHEBI:58223"/>
        <dbReference type="ChEBI" id="CHEBI:61387"/>
        <dbReference type="ChEBI" id="CHEBI:61388"/>
        <dbReference type="EC" id="2.4.1.227"/>
    </reaction>
</comment>
<dbReference type="NCBIfam" id="TIGR01133">
    <property type="entry name" value="murG"/>
    <property type="match status" value="1"/>
</dbReference>
<protein>
    <recommendedName>
        <fullName evidence="10">UDP-N-acetylglucosamine--N-acetylmuramyl-(pentapeptide) pyrophosphoryl-undecaprenol N-acetylglucosamine transferase</fullName>
        <ecNumber evidence="10">2.4.1.227</ecNumber>
    </recommendedName>
    <alternativeName>
        <fullName evidence="10">Undecaprenyl-PP-MurNAc-pentapeptide-UDPGlcNAc GlcNAc transferase</fullName>
    </alternativeName>
</protein>
<evidence type="ECO:0000256" key="3">
    <source>
        <dbReference type="ARBA" id="ARBA00022676"/>
    </source>
</evidence>
<accession>A0A1T4JZU6</accession>
<comment type="subcellular location">
    <subcellularLocation>
        <location evidence="10">Cell membrane</location>
        <topology evidence="10">Peripheral membrane protein</topology>
        <orientation evidence="10">Cytoplasmic side</orientation>
    </subcellularLocation>
</comment>
<feature type="binding site" evidence="10">
    <location>
        <position position="301"/>
    </location>
    <ligand>
        <name>UDP-N-acetyl-alpha-D-glucosamine</name>
        <dbReference type="ChEBI" id="CHEBI:57705"/>
    </ligand>
</feature>
<comment type="similarity">
    <text evidence="10">Belongs to the glycosyltransferase 28 family. MurG subfamily.</text>
</comment>
<dbReference type="HAMAP" id="MF_00033">
    <property type="entry name" value="MurG"/>
    <property type="match status" value="1"/>
</dbReference>
<dbReference type="InterPro" id="IPR006009">
    <property type="entry name" value="GlcNAc_MurG"/>
</dbReference>
<dbReference type="Proteomes" id="UP000190625">
    <property type="component" value="Unassembled WGS sequence"/>
</dbReference>
<evidence type="ECO:0000313" key="14">
    <source>
        <dbReference type="Proteomes" id="UP000190625"/>
    </source>
</evidence>
<dbReference type="OrthoDB" id="9808936at2"/>
<comment type="pathway">
    <text evidence="10">Cell wall biogenesis; peptidoglycan biosynthesis.</text>
</comment>
<dbReference type="STRING" id="142842.SAMN02745118_00518"/>
<sequence>MKVIITGGGTGGHIYPGLAIAKSIEDKYSQAKILFVGNADGLEADIVPQVGYELATISSKGLPRKISLDILKSLFLSGVGVWQARSLITSFQPNIVIGTGGYVSGPVMLVAALLKEKTIIHEQNAYPGLTNKLLARLVDKVALSSQDAKEHFNVSTDLIWTGNPIRKEVIQAKKKESCQELGLDIEKKIILVFGGSRGAKSINQAMKAVYKLAQKNSQIQVLHITGKNDFHRVKEDATTLGISELEKGNIIIKSYLYNMAAGLAAADLVISRAGATGLAEITARGIPAILIPYPYAAENHQEHNARSLEKRGAAKVILDDELTGEKLVKEVNNLIFDQDKLKSMAQASKKLGKPEAVENILRLVEELI</sequence>
<dbReference type="GO" id="GO:0071555">
    <property type="term" value="P:cell wall organization"/>
    <property type="evidence" value="ECO:0007669"/>
    <property type="project" value="UniProtKB-KW"/>
</dbReference>
<dbReference type="SUPFAM" id="SSF53756">
    <property type="entry name" value="UDP-Glycosyltransferase/glycogen phosphorylase"/>
    <property type="match status" value="1"/>
</dbReference>
<evidence type="ECO:0000256" key="4">
    <source>
        <dbReference type="ARBA" id="ARBA00022679"/>
    </source>
</evidence>
<feature type="binding site" evidence="10">
    <location>
        <begin position="10"/>
        <end position="12"/>
    </location>
    <ligand>
        <name>UDP-N-acetyl-alpha-D-glucosamine</name>
        <dbReference type="ChEBI" id="CHEBI:57705"/>
    </ligand>
</feature>
<feature type="binding site" evidence="10">
    <location>
        <position position="124"/>
    </location>
    <ligand>
        <name>UDP-N-acetyl-alpha-D-glucosamine</name>
        <dbReference type="ChEBI" id="CHEBI:57705"/>
    </ligand>
</feature>
<keyword evidence="1 10" id="KW-1003">Cell membrane</keyword>
<keyword evidence="4 10" id="KW-0808">Transferase</keyword>
<reference evidence="14" key="1">
    <citation type="submission" date="2017-02" db="EMBL/GenBank/DDBJ databases">
        <authorList>
            <person name="Varghese N."/>
            <person name="Submissions S."/>
        </authorList>
    </citation>
    <scope>NUCLEOTIDE SEQUENCE [LARGE SCALE GENOMIC DNA]</scope>
    <source>
        <strain evidence="14">ATCC BAA-73</strain>
    </source>
</reference>
<keyword evidence="8 10" id="KW-0131">Cell cycle</keyword>
<dbReference type="GO" id="GO:0005886">
    <property type="term" value="C:plasma membrane"/>
    <property type="evidence" value="ECO:0007669"/>
    <property type="project" value="UniProtKB-SubCell"/>
</dbReference>
<evidence type="ECO:0000256" key="9">
    <source>
        <dbReference type="ARBA" id="ARBA00023316"/>
    </source>
</evidence>